<dbReference type="EMBL" id="BJYK01000009">
    <property type="protein sequence ID" value="GEN80938.1"/>
    <property type="molecule type" value="Genomic_DNA"/>
</dbReference>
<evidence type="ECO:0000313" key="2">
    <source>
        <dbReference type="EMBL" id="GEN80938.1"/>
    </source>
</evidence>
<sequence length="60" mass="6427">MAHDAHFTDIDLERDAARRDHLRSAVPTLVSLALLLGVTLVGALALRQLAGLGLLLVMPQ</sequence>
<evidence type="ECO:0000256" key="1">
    <source>
        <dbReference type="SAM" id="Phobius"/>
    </source>
</evidence>
<feature type="transmembrane region" description="Helical" evidence="1">
    <location>
        <begin position="29"/>
        <end position="57"/>
    </location>
</feature>
<proteinExistence type="predicted"/>
<reference evidence="2 3" key="1">
    <citation type="submission" date="2019-07" db="EMBL/GenBank/DDBJ databases">
        <title>Whole genome shotgun sequence of Actinotalea fermentans NBRC 105374.</title>
        <authorList>
            <person name="Hosoyama A."/>
            <person name="Uohara A."/>
            <person name="Ohji S."/>
            <person name="Ichikawa N."/>
        </authorList>
    </citation>
    <scope>NUCLEOTIDE SEQUENCE [LARGE SCALE GENOMIC DNA]</scope>
    <source>
        <strain evidence="2 3">NBRC 105374</strain>
    </source>
</reference>
<keyword evidence="1" id="KW-0812">Transmembrane</keyword>
<dbReference type="AlphaFoldDB" id="A0A511Z0G7"/>
<gene>
    <name evidence="2" type="ORF">AFE02nite_26720</name>
</gene>
<comment type="caution">
    <text evidence="2">The sequence shown here is derived from an EMBL/GenBank/DDBJ whole genome shotgun (WGS) entry which is preliminary data.</text>
</comment>
<dbReference type="Proteomes" id="UP000321484">
    <property type="component" value="Unassembled WGS sequence"/>
</dbReference>
<organism evidence="2 3">
    <name type="scientific">Actinotalea fermentans</name>
    <dbReference type="NCBI Taxonomy" id="43671"/>
    <lineage>
        <taxon>Bacteria</taxon>
        <taxon>Bacillati</taxon>
        <taxon>Actinomycetota</taxon>
        <taxon>Actinomycetes</taxon>
        <taxon>Micrococcales</taxon>
        <taxon>Cellulomonadaceae</taxon>
        <taxon>Actinotalea</taxon>
    </lineage>
</organism>
<protein>
    <submittedName>
        <fullName evidence="2">Uncharacterized protein</fullName>
    </submittedName>
</protein>
<keyword evidence="3" id="KW-1185">Reference proteome</keyword>
<keyword evidence="1" id="KW-1133">Transmembrane helix</keyword>
<accession>A0A511Z0G7</accession>
<evidence type="ECO:0000313" key="3">
    <source>
        <dbReference type="Proteomes" id="UP000321484"/>
    </source>
</evidence>
<dbReference type="RefSeq" id="WP_052114079.1">
    <property type="nucleotide sequence ID" value="NZ_BJYK01000009.1"/>
</dbReference>
<name>A0A511Z0G7_9CELL</name>
<keyword evidence="1" id="KW-0472">Membrane</keyword>